<evidence type="ECO:0000256" key="5">
    <source>
        <dbReference type="ARBA" id="ARBA00038359"/>
    </source>
</evidence>
<reference evidence="8" key="1">
    <citation type="journal article" date="2023" name="Genome Biol. Evol.">
        <title>First Whole Genome Sequence and Flow Cytometry Genome Size Data for the Lichen-Forming Fungus Ramalina farinacea (Ascomycota).</title>
        <authorList>
            <person name="Llewellyn T."/>
            <person name="Mian S."/>
            <person name="Hill R."/>
            <person name="Leitch I.J."/>
            <person name="Gaya E."/>
        </authorList>
    </citation>
    <scope>NUCLEOTIDE SEQUENCE</scope>
    <source>
        <strain evidence="8">LIQ254RAFAR</strain>
    </source>
</reference>
<accession>A0AA43TRF5</accession>
<feature type="domain" description="Rhodopsin" evidence="7">
    <location>
        <begin position="193"/>
        <end position="272"/>
    </location>
</feature>
<evidence type="ECO:0000256" key="6">
    <source>
        <dbReference type="SAM" id="Phobius"/>
    </source>
</evidence>
<feature type="transmembrane region" description="Helical" evidence="6">
    <location>
        <begin position="213"/>
        <end position="233"/>
    </location>
</feature>
<proteinExistence type="inferred from homology"/>
<gene>
    <name evidence="8" type="ORF">OHK93_000721</name>
</gene>
<evidence type="ECO:0000256" key="1">
    <source>
        <dbReference type="ARBA" id="ARBA00004141"/>
    </source>
</evidence>
<dbReference type="CDD" id="cd01901">
    <property type="entry name" value="Ntn_hydrolase"/>
    <property type="match status" value="1"/>
</dbReference>
<feature type="transmembrane region" description="Helical" evidence="6">
    <location>
        <begin position="72"/>
        <end position="91"/>
    </location>
</feature>
<organism evidence="8 9">
    <name type="scientific">Ramalina farinacea</name>
    <dbReference type="NCBI Taxonomy" id="258253"/>
    <lineage>
        <taxon>Eukaryota</taxon>
        <taxon>Fungi</taxon>
        <taxon>Dikarya</taxon>
        <taxon>Ascomycota</taxon>
        <taxon>Pezizomycotina</taxon>
        <taxon>Lecanoromycetes</taxon>
        <taxon>OSLEUM clade</taxon>
        <taxon>Lecanoromycetidae</taxon>
        <taxon>Lecanorales</taxon>
        <taxon>Lecanorineae</taxon>
        <taxon>Ramalinaceae</taxon>
        <taxon>Ramalina</taxon>
    </lineage>
</organism>
<sequence length="346" mass="39670">MAPQALLPRADSMPQAPPHNGHGNIYYISQSHLYVSKVEDAVVWVGTFLAACFTAIRTWLQYSHNRRFYINDYFILCALLVHVVLSILYQLNAPPMYELEPIVNGFKTVDPLRLHYYDYYLRLQFALTILSWTTLWLVKLSLLTFFWRLFDSVRTHARLFWWVMCGITAATYIVSVFLQGFACLPLGSFFKFVMLTPFPLLRKLQINDRQKAILVLIFLAPVPVMIFGILRLAKTNPAIGTVDPIRLALFSTVQVSCAIMAAALPSFRLFFRHMKHGSSNDYRKYKYRKDGTPIHPPDHKGKHSLELSNVVDAFPAHDLSGSTEAILACPRDIHVRKDMVVRSDPF</sequence>
<dbReference type="EMBL" id="JAPUFD010000001">
    <property type="protein sequence ID" value="MDI1485583.1"/>
    <property type="molecule type" value="Genomic_DNA"/>
</dbReference>
<dbReference type="InterPro" id="IPR049326">
    <property type="entry name" value="Rhodopsin_dom_fungi"/>
</dbReference>
<comment type="similarity">
    <text evidence="5">Belongs to the SAT4 family.</text>
</comment>
<dbReference type="AlphaFoldDB" id="A0AA43TRF5"/>
<feature type="transmembrane region" description="Helical" evidence="6">
    <location>
        <begin position="184"/>
        <end position="201"/>
    </location>
</feature>
<feature type="transmembrane region" description="Helical" evidence="6">
    <location>
        <begin position="159"/>
        <end position="178"/>
    </location>
</feature>
<comment type="caution">
    <text evidence="8">The sequence shown here is derived from an EMBL/GenBank/DDBJ whole genome shotgun (WGS) entry which is preliminary data.</text>
</comment>
<dbReference type="PANTHER" id="PTHR33048">
    <property type="entry name" value="PTH11-LIKE INTEGRAL MEMBRANE PROTEIN (AFU_ORTHOLOGUE AFUA_5G11245)"/>
    <property type="match status" value="1"/>
</dbReference>
<evidence type="ECO:0000313" key="8">
    <source>
        <dbReference type="EMBL" id="MDI1485583.1"/>
    </source>
</evidence>
<evidence type="ECO:0000256" key="2">
    <source>
        <dbReference type="ARBA" id="ARBA00022692"/>
    </source>
</evidence>
<dbReference type="Pfam" id="PF20684">
    <property type="entry name" value="Fung_rhodopsin"/>
    <property type="match status" value="2"/>
</dbReference>
<evidence type="ECO:0000256" key="4">
    <source>
        <dbReference type="ARBA" id="ARBA00023136"/>
    </source>
</evidence>
<keyword evidence="4 6" id="KW-0472">Membrane</keyword>
<dbReference type="GO" id="GO:0016020">
    <property type="term" value="C:membrane"/>
    <property type="evidence" value="ECO:0007669"/>
    <property type="project" value="UniProtKB-SubCell"/>
</dbReference>
<keyword evidence="9" id="KW-1185">Reference proteome</keyword>
<comment type="subcellular location">
    <subcellularLocation>
        <location evidence="1">Membrane</location>
        <topology evidence="1">Multi-pass membrane protein</topology>
    </subcellularLocation>
</comment>
<feature type="transmembrane region" description="Helical" evidence="6">
    <location>
        <begin position="123"/>
        <end position="147"/>
    </location>
</feature>
<protein>
    <recommendedName>
        <fullName evidence="7">Rhodopsin domain-containing protein</fullName>
    </recommendedName>
</protein>
<dbReference type="PANTHER" id="PTHR33048:SF162">
    <property type="entry name" value="SATRATOXIN BIOSYNTHESIS SC1 CLUSTER PROTEIN 4"/>
    <property type="match status" value="1"/>
</dbReference>
<dbReference type="InterPro" id="IPR052337">
    <property type="entry name" value="SAT4-like"/>
</dbReference>
<name>A0AA43TRF5_9LECA</name>
<feature type="transmembrane region" description="Helical" evidence="6">
    <location>
        <begin position="41"/>
        <end position="60"/>
    </location>
</feature>
<keyword evidence="2 6" id="KW-0812">Transmembrane</keyword>
<dbReference type="Proteomes" id="UP001161017">
    <property type="component" value="Unassembled WGS sequence"/>
</dbReference>
<feature type="domain" description="Rhodopsin" evidence="7">
    <location>
        <begin position="56"/>
        <end position="190"/>
    </location>
</feature>
<keyword evidence="3 6" id="KW-1133">Transmembrane helix</keyword>
<feature type="transmembrane region" description="Helical" evidence="6">
    <location>
        <begin position="245"/>
        <end position="271"/>
    </location>
</feature>
<evidence type="ECO:0000256" key="3">
    <source>
        <dbReference type="ARBA" id="ARBA00022989"/>
    </source>
</evidence>
<evidence type="ECO:0000259" key="7">
    <source>
        <dbReference type="Pfam" id="PF20684"/>
    </source>
</evidence>
<evidence type="ECO:0000313" key="9">
    <source>
        <dbReference type="Proteomes" id="UP001161017"/>
    </source>
</evidence>